<evidence type="ECO:0000256" key="1">
    <source>
        <dbReference type="SAM" id="MobiDB-lite"/>
    </source>
</evidence>
<organism evidence="3">
    <name type="scientific">Percolomonas cosmopolitus</name>
    <dbReference type="NCBI Taxonomy" id="63605"/>
    <lineage>
        <taxon>Eukaryota</taxon>
        <taxon>Discoba</taxon>
        <taxon>Heterolobosea</taxon>
        <taxon>Tetramitia</taxon>
        <taxon>Eutetramitia</taxon>
        <taxon>Percolomonadidae</taxon>
        <taxon>Percolomonas</taxon>
    </lineage>
</organism>
<gene>
    <name evidence="3" type="ORF">PCOS0759_LOCUS6648</name>
</gene>
<sequence length="363" mass="40267">MPNGSSKVKNPPPPSADTASSMSSSSRRSTSHLQKSSKGGSEFKGKRSSPAHRRGFLHRNKKNPPPSPQPQNLIAHPKDGVKLKSCVVAFHTCIDDFDRLYETTSPLKVARMHAVYVETVSRIVTHNGGVVHDFEADLIKCSFGASKRCFEPEKRAVQAAVRIQQQLREEAEILKFPSNKDIRVRIGITMGKARCGNLGSGRMKRWTNVGPHFRAASALLQVAREESIPIALSGTVAKACKVHFVCQVVDVVALPPRRFKTIVYTPVEEKHLPADEWMYQLEESTQIEESSVSFQINSAWKHFCNGHPDRCVNMLEKLKRDSRMEEGQTPSETGQQNSTTQPVKVQVEKLKSLVDEFGSGGGQ</sequence>
<feature type="domain" description="Guanylate cyclase" evidence="2">
    <location>
        <begin position="88"/>
        <end position="220"/>
    </location>
</feature>
<dbReference type="InterPro" id="IPR050697">
    <property type="entry name" value="Adenylyl/Guanylyl_Cyclase_3/4"/>
</dbReference>
<name>A0A7S1PI05_9EUKA</name>
<feature type="region of interest" description="Disordered" evidence="1">
    <location>
        <begin position="320"/>
        <end position="344"/>
    </location>
</feature>
<reference evidence="3" key="1">
    <citation type="submission" date="2021-01" db="EMBL/GenBank/DDBJ databases">
        <authorList>
            <person name="Corre E."/>
            <person name="Pelletier E."/>
            <person name="Niang G."/>
            <person name="Scheremetjew M."/>
            <person name="Finn R."/>
            <person name="Kale V."/>
            <person name="Holt S."/>
            <person name="Cochrane G."/>
            <person name="Meng A."/>
            <person name="Brown T."/>
            <person name="Cohen L."/>
        </authorList>
    </citation>
    <scope>NUCLEOTIDE SEQUENCE</scope>
    <source>
        <strain evidence="3">WS</strain>
    </source>
</reference>
<dbReference type="CDD" id="cd07302">
    <property type="entry name" value="CHD"/>
    <property type="match status" value="1"/>
</dbReference>
<dbReference type="SUPFAM" id="SSF55073">
    <property type="entry name" value="Nucleotide cyclase"/>
    <property type="match status" value="1"/>
</dbReference>
<dbReference type="Pfam" id="PF00211">
    <property type="entry name" value="Guanylate_cyc"/>
    <property type="match status" value="1"/>
</dbReference>
<evidence type="ECO:0000313" key="3">
    <source>
        <dbReference type="EMBL" id="CAD9083394.1"/>
    </source>
</evidence>
<dbReference type="EMBL" id="HBGD01008055">
    <property type="protein sequence ID" value="CAD9083394.1"/>
    <property type="molecule type" value="Transcribed_RNA"/>
</dbReference>
<feature type="compositionally biased region" description="Polar residues" evidence="1">
    <location>
        <begin position="328"/>
        <end position="343"/>
    </location>
</feature>
<dbReference type="PROSITE" id="PS50125">
    <property type="entry name" value="GUANYLATE_CYCLASE_2"/>
    <property type="match status" value="1"/>
</dbReference>
<dbReference type="InterPro" id="IPR029787">
    <property type="entry name" value="Nucleotide_cyclase"/>
</dbReference>
<proteinExistence type="predicted"/>
<accession>A0A7S1PI05</accession>
<dbReference type="PANTHER" id="PTHR43081">
    <property type="entry name" value="ADENYLATE CYCLASE, TERMINAL-DIFFERENTIATION SPECIFIC-RELATED"/>
    <property type="match status" value="1"/>
</dbReference>
<dbReference type="PANTHER" id="PTHR43081:SF1">
    <property type="entry name" value="ADENYLATE CYCLASE, TERMINAL-DIFFERENTIATION SPECIFIC"/>
    <property type="match status" value="1"/>
</dbReference>
<protein>
    <recommendedName>
        <fullName evidence="2">Guanylate cyclase domain-containing protein</fullName>
    </recommendedName>
</protein>
<feature type="compositionally biased region" description="Basic residues" evidence="1">
    <location>
        <begin position="46"/>
        <end position="62"/>
    </location>
</feature>
<feature type="compositionally biased region" description="Low complexity" evidence="1">
    <location>
        <begin position="16"/>
        <end position="28"/>
    </location>
</feature>
<dbReference type="InterPro" id="IPR001054">
    <property type="entry name" value="A/G_cyclase"/>
</dbReference>
<dbReference type="GO" id="GO:0009190">
    <property type="term" value="P:cyclic nucleotide biosynthetic process"/>
    <property type="evidence" value="ECO:0007669"/>
    <property type="project" value="InterPro"/>
</dbReference>
<feature type="region of interest" description="Disordered" evidence="1">
    <location>
        <begin position="1"/>
        <end position="76"/>
    </location>
</feature>
<dbReference type="AlphaFoldDB" id="A0A7S1PI05"/>
<dbReference type="GO" id="GO:0035556">
    <property type="term" value="P:intracellular signal transduction"/>
    <property type="evidence" value="ECO:0007669"/>
    <property type="project" value="InterPro"/>
</dbReference>
<dbReference type="Gene3D" id="3.30.70.1230">
    <property type="entry name" value="Nucleotide cyclase"/>
    <property type="match status" value="1"/>
</dbReference>
<evidence type="ECO:0000259" key="2">
    <source>
        <dbReference type="PROSITE" id="PS50125"/>
    </source>
</evidence>